<reference evidence="5 6" key="1">
    <citation type="submission" date="2025-04" db="UniProtKB">
        <authorList>
            <consortium name="RefSeq"/>
        </authorList>
    </citation>
    <scope>IDENTIFICATION</scope>
    <source>
        <tissue evidence="5 6">Whole insect</tissue>
    </source>
</reference>
<evidence type="ECO:0000256" key="1">
    <source>
        <dbReference type="ARBA" id="ARBA00004604"/>
    </source>
</evidence>
<dbReference type="Pfam" id="PF12328">
    <property type="entry name" value="Rpp20"/>
    <property type="match status" value="1"/>
</dbReference>
<dbReference type="OrthoDB" id="416729at2759"/>
<dbReference type="GO" id="GO:0005655">
    <property type="term" value="C:nucleolar ribonuclease P complex"/>
    <property type="evidence" value="ECO:0007669"/>
    <property type="project" value="InterPro"/>
</dbReference>
<dbReference type="RefSeq" id="XP_028143084.1">
    <property type="nucleotide sequence ID" value="XM_028287283.1"/>
</dbReference>
<proteinExistence type="predicted"/>
<evidence type="ECO:0000256" key="2">
    <source>
        <dbReference type="ARBA" id="ARBA00022694"/>
    </source>
</evidence>
<name>A0A6P7G2A6_DIAVI</name>
<comment type="subcellular location">
    <subcellularLocation>
        <location evidence="1">Nucleus</location>
        <location evidence="1">Nucleolus</location>
    </subcellularLocation>
</comment>
<feature type="compositionally biased region" description="Basic and acidic residues" evidence="4">
    <location>
        <begin position="20"/>
        <end position="36"/>
    </location>
</feature>
<keyword evidence="3" id="KW-0539">Nucleus</keyword>
<gene>
    <name evidence="5 6" type="primary">LOC114336881</name>
</gene>
<dbReference type="GO" id="GO:0003676">
    <property type="term" value="F:nucleic acid binding"/>
    <property type="evidence" value="ECO:0007669"/>
    <property type="project" value="InterPro"/>
</dbReference>
<dbReference type="PANTHER" id="PTHR15314">
    <property type="entry name" value="RIBONUCLEASE P PROTEIN SUBUNIT P20"/>
    <property type="match status" value="1"/>
</dbReference>
<dbReference type="InterPro" id="IPR036882">
    <property type="entry name" value="Alba-like_dom_sf"/>
</dbReference>
<evidence type="ECO:0000313" key="6">
    <source>
        <dbReference type="RefSeq" id="XP_028143084.1"/>
    </source>
</evidence>
<dbReference type="InterPro" id="IPR014612">
    <property type="entry name" value="Pop7/Rpp20"/>
</dbReference>
<dbReference type="PANTHER" id="PTHR15314:SF1">
    <property type="entry name" value="RIBONUCLEASE P PROTEIN SUBUNIT P20"/>
    <property type="match status" value="1"/>
</dbReference>
<sequence length="139" mass="15881">MADNKLESKSTPYKKNPKKSLKDHTRLPRPPKKTETGENVLYVSSKTNVKAQLDRCNKLLNNKHDEIIIYCMGAAIQRGILLALQLCEEHITYKVSTSTLTTELLDDLEPSVDDADYEIQKRFNSALRIRVYNSQPMLS</sequence>
<evidence type="ECO:0000256" key="3">
    <source>
        <dbReference type="ARBA" id="ARBA00023242"/>
    </source>
</evidence>
<organism evidence="6">
    <name type="scientific">Diabrotica virgifera virgifera</name>
    <name type="common">western corn rootworm</name>
    <dbReference type="NCBI Taxonomy" id="50390"/>
    <lineage>
        <taxon>Eukaryota</taxon>
        <taxon>Metazoa</taxon>
        <taxon>Ecdysozoa</taxon>
        <taxon>Arthropoda</taxon>
        <taxon>Hexapoda</taxon>
        <taxon>Insecta</taxon>
        <taxon>Pterygota</taxon>
        <taxon>Neoptera</taxon>
        <taxon>Endopterygota</taxon>
        <taxon>Coleoptera</taxon>
        <taxon>Polyphaga</taxon>
        <taxon>Cucujiformia</taxon>
        <taxon>Chrysomeloidea</taxon>
        <taxon>Chrysomelidae</taxon>
        <taxon>Galerucinae</taxon>
        <taxon>Diabroticina</taxon>
        <taxon>Diabroticites</taxon>
        <taxon>Diabrotica</taxon>
    </lineage>
</organism>
<accession>A0A6P7G2A6</accession>
<dbReference type="RefSeq" id="XP_028143078.1">
    <property type="nucleotide sequence ID" value="XM_028287277.1"/>
</dbReference>
<dbReference type="KEGG" id="dvv:114336881"/>
<evidence type="ECO:0000313" key="5">
    <source>
        <dbReference type="RefSeq" id="XP_028143078.1"/>
    </source>
</evidence>
<feature type="region of interest" description="Disordered" evidence="4">
    <location>
        <begin position="1"/>
        <end position="38"/>
    </location>
</feature>
<keyword evidence="2" id="KW-0819">tRNA processing</keyword>
<dbReference type="Gene3D" id="3.30.110.20">
    <property type="entry name" value="Alba-like domain"/>
    <property type="match status" value="1"/>
</dbReference>
<dbReference type="GO" id="GO:0001682">
    <property type="term" value="P:tRNA 5'-leader removal"/>
    <property type="evidence" value="ECO:0007669"/>
    <property type="project" value="InterPro"/>
</dbReference>
<evidence type="ECO:0000256" key="4">
    <source>
        <dbReference type="SAM" id="MobiDB-lite"/>
    </source>
</evidence>
<dbReference type="SUPFAM" id="SSF82704">
    <property type="entry name" value="AlbA-like"/>
    <property type="match status" value="1"/>
</dbReference>
<dbReference type="GO" id="GO:0000172">
    <property type="term" value="C:ribonuclease MRP complex"/>
    <property type="evidence" value="ECO:0007669"/>
    <property type="project" value="InterPro"/>
</dbReference>
<dbReference type="AlphaFoldDB" id="A0A6P7G2A6"/>
<protein>
    <submittedName>
        <fullName evidence="5 6">Ribonuclease P protein subunit p20-like isoform X1</fullName>
    </submittedName>
</protein>